<evidence type="ECO:0000256" key="3">
    <source>
        <dbReference type="PROSITE-ProRule" id="PRU00339"/>
    </source>
</evidence>
<dbReference type="PROSITE" id="PS50005">
    <property type="entry name" value="TPR"/>
    <property type="match status" value="5"/>
</dbReference>
<reference evidence="6" key="1">
    <citation type="journal article" date="2006" name="PLoS Biol.">
        <title>Macronuclear genome sequence of the ciliate Tetrahymena thermophila, a model eukaryote.</title>
        <authorList>
            <person name="Eisen J.A."/>
            <person name="Coyne R.S."/>
            <person name="Wu M."/>
            <person name="Wu D."/>
            <person name="Thiagarajan M."/>
            <person name="Wortman J.R."/>
            <person name="Badger J.H."/>
            <person name="Ren Q."/>
            <person name="Amedeo P."/>
            <person name="Jones K.M."/>
            <person name="Tallon L.J."/>
            <person name="Delcher A.L."/>
            <person name="Salzberg S.L."/>
            <person name="Silva J.C."/>
            <person name="Haas B.J."/>
            <person name="Majoros W.H."/>
            <person name="Farzad M."/>
            <person name="Carlton J.M."/>
            <person name="Smith R.K. Jr."/>
            <person name="Garg J."/>
            <person name="Pearlman R.E."/>
            <person name="Karrer K.M."/>
            <person name="Sun L."/>
            <person name="Manning G."/>
            <person name="Elde N.C."/>
            <person name="Turkewitz A.P."/>
            <person name="Asai D.J."/>
            <person name="Wilkes D.E."/>
            <person name="Wang Y."/>
            <person name="Cai H."/>
            <person name="Collins K."/>
            <person name="Stewart B.A."/>
            <person name="Lee S.R."/>
            <person name="Wilamowska K."/>
            <person name="Weinberg Z."/>
            <person name="Ruzzo W.L."/>
            <person name="Wloga D."/>
            <person name="Gaertig J."/>
            <person name="Frankel J."/>
            <person name="Tsao C.-C."/>
            <person name="Gorovsky M.A."/>
            <person name="Keeling P.J."/>
            <person name="Waller R.F."/>
            <person name="Patron N.J."/>
            <person name="Cherry J.M."/>
            <person name="Stover N.A."/>
            <person name="Krieger C.J."/>
            <person name="del Toro C."/>
            <person name="Ryder H.F."/>
            <person name="Williamson S.C."/>
            <person name="Barbeau R.A."/>
            <person name="Hamilton E.P."/>
            <person name="Orias E."/>
        </authorList>
    </citation>
    <scope>NUCLEOTIDE SEQUENCE [LARGE SCALE GENOMIC DNA]</scope>
    <source>
        <strain evidence="6">SB210</strain>
    </source>
</reference>
<organism evidence="5 6">
    <name type="scientific">Tetrahymena thermophila (strain SB210)</name>
    <dbReference type="NCBI Taxonomy" id="312017"/>
    <lineage>
        <taxon>Eukaryota</taxon>
        <taxon>Sar</taxon>
        <taxon>Alveolata</taxon>
        <taxon>Ciliophora</taxon>
        <taxon>Intramacronucleata</taxon>
        <taxon>Oligohymenophorea</taxon>
        <taxon>Hymenostomatida</taxon>
        <taxon>Tetrahymenina</taxon>
        <taxon>Tetrahymenidae</taxon>
        <taxon>Tetrahymena</taxon>
    </lineage>
</organism>
<accession>Q22S32</accession>
<evidence type="ECO:0000256" key="2">
    <source>
        <dbReference type="ARBA" id="ARBA00038210"/>
    </source>
</evidence>
<dbReference type="PANTHER" id="PTHR12558">
    <property type="entry name" value="CELL DIVISION CYCLE 16,23,27"/>
    <property type="match status" value="1"/>
</dbReference>
<evidence type="ECO:0000313" key="5">
    <source>
        <dbReference type="EMBL" id="EAR87940.2"/>
    </source>
</evidence>
<proteinExistence type="inferred from homology"/>
<dbReference type="eggNOG" id="KOG1124">
    <property type="taxonomic scope" value="Eukaryota"/>
</dbReference>
<dbReference type="PROSITE" id="PS50011">
    <property type="entry name" value="PROTEIN_KINASE_DOM"/>
    <property type="match status" value="1"/>
</dbReference>
<dbReference type="Proteomes" id="UP000009168">
    <property type="component" value="Unassembled WGS sequence"/>
</dbReference>
<keyword evidence="1 3" id="KW-0802">TPR repeat</keyword>
<dbReference type="AlphaFoldDB" id="Q22S32"/>
<feature type="domain" description="Protein kinase" evidence="4">
    <location>
        <begin position="29"/>
        <end position="294"/>
    </location>
</feature>
<evidence type="ECO:0000256" key="1">
    <source>
        <dbReference type="ARBA" id="ARBA00022803"/>
    </source>
</evidence>
<feature type="repeat" description="TPR" evidence="3">
    <location>
        <begin position="713"/>
        <end position="746"/>
    </location>
</feature>
<dbReference type="CDD" id="cd00180">
    <property type="entry name" value="PKc"/>
    <property type="match status" value="1"/>
</dbReference>
<dbReference type="InterPro" id="IPR011009">
    <property type="entry name" value="Kinase-like_dom_sf"/>
</dbReference>
<dbReference type="SMART" id="SM00028">
    <property type="entry name" value="TPR"/>
    <property type="match status" value="13"/>
</dbReference>
<dbReference type="InterPro" id="IPR000719">
    <property type="entry name" value="Prot_kinase_dom"/>
</dbReference>
<dbReference type="InterPro" id="IPR019734">
    <property type="entry name" value="TPR_rpt"/>
</dbReference>
<feature type="repeat" description="TPR" evidence="3">
    <location>
        <begin position="813"/>
        <end position="846"/>
    </location>
</feature>
<dbReference type="Gene3D" id="1.25.40.10">
    <property type="entry name" value="Tetratricopeptide repeat domain"/>
    <property type="match status" value="7"/>
</dbReference>
<sequence>MENQEYQALQFSKKLEYLQRVLEDQKGLRTINKLGGQGGFGVVLFVEDKNNPSLKYAVKAQNILDHNTGKVDQNIQKMCEEEAEMMRQCKHKNVVEIHSDYIIDFYHFIQMNLCKCSLSDWIDNNQSPINDILFLHYTNQIIDGLEYLHSKQYVLRDLSIRNILLTTDEVIKLCDFGLAKKYDEILQSEILLTQNPKGVFFYFPPETYEDIKNNKKQIKQTMKGDIWALGICLSLLGGTKILEFLNVQNNNFQIPTSQKVSQKANQLIQYILNRDPQQRPTIKQIREKMCKVFLSNPDHDQRETNTQNEDVLKSMAMNNKSKVGISNISTQQNTIDSTSSLKIQRLIDFDFDQCEKLYQKYSKFENQFQINIDFLLTLGFLEAKYKSNYQKAQQIFERVLELDENETDALIGLCHCFMQQRLYKEYHKLLQYSNICLNKDPNNWRAQYYKAYYFYDYMIDHKALEILEKIQLEKTECCEALSLKLLILLNIKIKEDEKDIINKIIALNKNNNPIVFFRIGFYYQNRYEQQKSLHYLNKCLNYTQNELTVLVYSAYVQKYNEQEVEKLISKAEQLYPQSAYLFRFKSILSYNEQTQLNFINKSIELDPCDILSIINKADILKSQEEYQKSIECYENIILINPDCFWVLYDIAKIYKYELNQKEKAIDLIKKCINEDPHCMDYYYELSELYKNSSYYQDFEKIIQDNIEKSNQKLILIGLLAEVQLSNKDYDKFIQYINQAIQIDPNDTQSLKMYGDYFKDIKNDFKKAKYYYEKVLELNPKDQNIYFNLGWVEEDQEKKLKYYKKDLEFYPESDQTLNNLGAIYEYQYKYDEALKLYQQAFQKDNSSILYSSNIQNMLYQLQLDNQALEQCDITLKLDLKHFGSYAIKGKIYSIRKEHEEAIKNFEKALECDQSQTYLYEELANQYLQLKIKDKALECYQNFIQAYPYNPQALYMIGFLLVSLSEDNINKAVSYFEKSIRVQPTNNSKAYKELGLLQIKQKQYHFAKQNLIKAIQQDQSNIYLYIELSRNEENNLKNLNQAIQYLEEYLKHQYNENETLNLIQLYTKNKEYLKSRQLIKKFILDSPENDEVYFLYGNLEFQESNYFESIVQYKKSFSLNDGSYISVFKIGLAYQNMEKYQKAVEYYLKYNKLEKRCGHGYFLIGKIQLYNFNKPKQAIQYFKKSYELQVLPNNSFNQNDCFYHIGKCFVTLGYVSEAVGQFTKYLQDKPTEDVKYCQNYISQYQNHPKKFYKHQPLNDSKSNCSCNIF</sequence>
<dbReference type="Pfam" id="PF13181">
    <property type="entry name" value="TPR_8"/>
    <property type="match status" value="6"/>
</dbReference>
<dbReference type="RefSeq" id="XP_001008185.2">
    <property type="nucleotide sequence ID" value="XM_001008185.2"/>
</dbReference>
<dbReference type="eggNOG" id="KOG0590">
    <property type="taxonomic scope" value="Eukaryota"/>
</dbReference>
<dbReference type="Gene3D" id="1.10.510.10">
    <property type="entry name" value="Transferase(Phosphotransferase) domain 1"/>
    <property type="match status" value="1"/>
</dbReference>
<dbReference type="SUPFAM" id="SSF48452">
    <property type="entry name" value="TPR-like"/>
    <property type="match status" value="4"/>
</dbReference>
<protein>
    <submittedName>
        <fullName evidence="5">Tetratricopeptide repeat protein</fullName>
    </submittedName>
</protein>
<dbReference type="Pfam" id="PF00069">
    <property type="entry name" value="Pkinase"/>
    <property type="match status" value="1"/>
</dbReference>
<evidence type="ECO:0000259" key="4">
    <source>
        <dbReference type="PROSITE" id="PS50011"/>
    </source>
</evidence>
<dbReference type="GeneID" id="7831415"/>
<dbReference type="GO" id="GO:0004672">
    <property type="term" value="F:protein kinase activity"/>
    <property type="evidence" value="ECO:0007669"/>
    <property type="project" value="InterPro"/>
</dbReference>
<dbReference type="SUPFAM" id="SSF56112">
    <property type="entry name" value="Protein kinase-like (PK-like)"/>
    <property type="match status" value="1"/>
</dbReference>
<feature type="repeat" description="TPR" evidence="3">
    <location>
        <begin position="915"/>
        <end position="948"/>
    </location>
</feature>
<comment type="similarity">
    <text evidence="2">Belongs to the APC3/CDC27 family.</text>
</comment>
<feature type="repeat" description="TPR" evidence="3">
    <location>
        <begin position="881"/>
        <end position="914"/>
    </location>
</feature>
<dbReference type="STRING" id="312017.Q22S32"/>
<dbReference type="EMBL" id="GG662845">
    <property type="protein sequence ID" value="EAR87940.2"/>
    <property type="molecule type" value="Genomic_DNA"/>
</dbReference>
<dbReference type="Pfam" id="PF13374">
    <property type="entry name" value="TPR_10"/>
    <property type="match status" value="1"/>
</dbReference>
<dbReference type="InParanoid" id="Q22S32"/>
<dbReference type="GO" id="GO:0005524">
    <property type="term" value="F:ATP binding"/>
    <property type="evidence" value="ECO:0007669"/>
    <property type="project" value="InterPro"/>
</dbReference>
<gene>
    <name evidence="5" type="ORF">TTHERM_00011000</name>
</gene>
<dbReference type="InterPro" id="IPR011990">
    <property type="entry name" value="TPR-like_helical_dom_sf"/>
</dbReference>
<evidence type="ECO:0000313" key="6">
    <source>
        <dbReference type="Proteomes" id="UP000009168"/>
    </source>
</evidence>
<dbReference type="PANTHER" id="PTHR12558:SF13">
    <property type="entry name" value="CELL DIVISION CYCLE PROTEIN 27 HOMOLOG"/>
    <property type="match status" value="1"/>
</dbReference>
<keyword evidence="6" id="KW-1185">Reference proteome</keyword>
<name>Q22S32_TETTS</name>
<feature type="repeat" description="TPR" evidence="3">
    <location>
        <begin position="986"/>
        <end position="1019"/>
    </location>
</feature>
<dbReference type="HOGENOM" id="CLU_259560_0_0_1"/>
<dbReference type="KEGG" id="tet:TTHERM_00011000"/>